<dbReference type="PANTHER" id="PTHR46260:SF3">
    <property type="entry name" value="RING-TYPE DOMAIN-CONTAINING PROTEIN"/>
    <property type="match status" value="1"/>
</dbReference>
<dbReference type="InterPro" id="IPR015915">
    <property type="entry name" value="Kelch-typ_b-propeller"/>
</dbReference>
<dbReference type="Proteomes" id="UP001190700">
    <property type="component" value="Unassembled WGS sequence"/>
</dbReference>
<sequence>MDVVTGRWEAVESMGTKREGRAVVVQGQRIYAIGGHDGRVELETVERMDVARAVGGGGTDGKNKHETVERMHVATGRWETVGSMRTKRDDCAAVVQGQHIYAMRYDGKNRLETVNRMEWDLAYLLVPSW</sequence>
<evidence type="ECO:0000256" key="2">
    <source>
        <dbReference type="ARBA" id="ARBA00022737"/>
    </source>
</evidence>
<organism evidence="3 4">
    <name type="scientific">Cymbomonas tetramitiformis</name>
    <dbReference type="NCBI Taxonomy" id="36881"/>
    <lineage>
        <taxon>Eukaryota</taxon>
        <taxon>Viridiplantae</taxon>
        <taxon>Chlorophyta</taxon>
        <taxon>Pyramimonadophyceae</taxon>
        <taxon>Pyramimonadales</taxon>
        <taxon>Pyramimonadaceae</taxon>
        <taxon>Cymbomonas</taxon>
    </lineage>
</organism>
<dbReference type="SUPFAM" id="SSF117281">
    <property type="entry name" value="Kelch motif"/>
    <property type="match status" value="1"/>
</dbReference>
<dbReference type="Pfam" id="PF01344">
    <property type="entry name" value="Kelch_1"/>
    <property type="match status" value="1"/>
</dbReference>
<protein>
    <submittedName>
        <fullName evidence="3">Uncharacterized protein</fullName>
    </submittedName>
</protein>
<dbReference type="AlphaFoldDB" id="A0AAE0BVD4"/>
<accession>A0AAE0BVD4</accession>
<dbReference type="Gene3D" id="2.120.10.80">
    <property type="entry name" value="Kelch-type beta propeller"/>
    <property type="match status" value="2"/>
</dbReference>
<dbReference type="PANTHER" id="PTHR46260">
    <property type="entry name" value="RING-TYPE DOMAIN-CONTAINING PROTEIN"/>
    <property type="match status" value="1"/>
</dbReference>
<evidence type="ECO:0000313" key="3">
    <source>
        <dbReference type="EMBL" id="KAK3242495.1"/>
    </source>
</evidence>
<keyword evidence="2" id="KW-0677">Repeat</keyword>
<evidence type="ECO:0000256" key="1">
    <source>
        <dbReference type="ARBA" id="ARBA00022441"/>
    </source>
</evidence>
<gene>
    <name evidence="3" type="ORF">CYMTET_47819</name>
</gene>
<comment type="caution">
    <text evidence="3">The sequence shown here is derived from an EMBL/GenBank/DDBJ whole genome shotgun (WGS) entry which is preliminary data.</text>
</comment>
<evidence type="ECO:0000313" key="4">
    <source>
        <dbReference type="Proteomes" id="UP001190700"/>
    </source>
</evidence>
<dbReference type="EMBL" id="LGRX02033159">
    <property type="protein sequence ID" value="KAK3242495.1"/>
    <property type="molecule type" value="Genomic_DNA"/>
</dbReference>
<keyword evidence="4" id="KW-1185">Reference proteome</keyword>
<reference evidence="3 4" key="1">
    <citation type="journal article" date="2015" name="Genome Biol. Evol.">
        <title>Comparative Genomics of a Bacterivorous Green Alga Reveals Evolutionary Causalities and Consequences of Phago-Mixotrophic Mode of Nutrition.</title>
        <authorList>
            <person name="Burns J.A."/>
            <person name="Paasch A."/>
            <person name="Narechania A."/>
            <person name="Kim E."/>
        </authorList>
    </citation>
    <scope>NUCLEOTIDE SEQUENCE [LARGE SCALE GENOMIC DNA]</scope>
    <source>
        <strain evidence="3 4">PLY_AMNH</strain>
    </source>
</reference>
<dbReference type="InterPro" id="IPR006652">
    <property type="entry name" value="Kelch_1"/>
</dbReference>
<proteinExistence type="predicted"/>
<dbReference type="InterPro" id="IPR051746">
    <property type="entry name" value="Kelch_domain_containing_8"/>
</dbReference>
<keyword evidence="1" id="KW-0880">Kelch repeat</keyword>
<name>A0AAE0BVD4_9CHLO</name>